<keyword evidence="1" id="KW-0679">Respiratory chain</keyword>
<proteinExistence type="inferred from homology"/>
<keyword evidence="1 2" id="KW-0812">Transmembrane</keyword>
<dbReference type="FunCoup" id="C0P1G1">
    <property type="interactions" value="531"/>
</dbReference>
<feature type="domain" description="Cytochrome oxidase subunit I profile" evidence="3">
    <location>
        <begin position="4"/>
        <end position="529"/>
    </location>
</feature>
<keyword evidence="1 2" id="KW-0472">Membrane</keyword>
<keyword evidence="1" id="KW-0249">Electron transport</keyword>
<dbReference type="UniPathway" id="UPA00705"/>
<protein>
    <recommendedName>
        <fullName evidence="1">Cytochrome c oxidase subunit 1</fullName>
        <ecNumber evidence="1">7.1.1.9</ecNumber>
    </recommendedName>
</protein>
<comment type="similarity">
    <text evidence="1">Belongs to the heme-copper respiratory oxidase family.</text>
</comment>
<dbReference type="InParanoid" id="C0P1G1"/>
<dbReference type="GO" id="GO:0005743">
    <property type="term" value="C:mitochondrial inner membrane"/>
    <property type="evidence" value="ECO:0007669"/>
    <property type="project" value="UniProtKB-SubCell"/>
</dbReference>
<keyword evidence="1" id="KW-0408">Iron</keyword>
<evidence type="ECO:0000313" key="4">
    <source>
        <dbReference type="EMBL" id="EEH02515.1"/>
    </source>
</evidence>
<dbReference type="RefSeq" id="XP_045282996.1">
    <property type="nucleotide sequence ID" value="NW_025544887.1"/>
</dbReference>
<accession>C0P1G1</accession>
<name>C0P1G1_AJECG</name>
<reference evidence="4" key="1">
    <citation type="submission" date="2009-02" db="EMBL/GenBank/DDBJ databases">
        <title>The Genome Sequence of Ajellomyces capsulatus strain G186AR.</title>
        <authorList>
            <consortium name="The Broad Institute Genome Sequencing Platform"/>
            <person name="Champion M."/>
            <person name="Cuomo C."/>
            <person name="Ma L.-J."/>
            <person name="Henn M.R."/>
            <person name="Sil A."/>
            <person name="Goldman B."/>
            <person name="Young S.K."/>
            <person name="Kodira C.D."/>
            <person name="Zeng Q."/>
            <person name="Koehrsen M."/>
            <person name="Alvarado L."/>
            <person name="Berlin A."/>
            <person name="Borenstein D."/>
            <person name="Chen Z."/>
            <person name="Engels R."/>
            <person name="Freedman E."/>
            <person name="Gellesch M."/>
            <person name="Goldberg J."/>
            <person name="Griggs A."/>
            <person name="Gujja S."/>
            <person name="Heiman D."/>
            <person name="Hepburn T."/>
            <person name="Howarth C."/>
            <person name="Jen D."/>
            <person name="Larson L."/>
            <person name="Lewis B."/>
            <person name="Mehta T."/>
            <person name="Park D."/>
            <person name="Pearson M."/>
            <person name="Roberts A."/>
            <person name="Saif S."/>
            <person name="Shea T."/>
            <person name="Shenoy N."/>
            <person name="Sisk P."/>
            <person name="Stolte C."/>
            <person name="Sykes S."/>
            <person name="Walk T."/>
            <person name="White J."/>
            <person name="Yandava C."/>
            <person name="Klein B."/>
            <person name="McEwen J.G."/>
            <person name="Puccia R."/>
            <person name="Goldman G.H."/>
            <person name="Felipe M.S."/>
            <person name="Nino-Vega G."/>
            <person name="San-Blas G."/>
            <person name="Taylor J."/>
            <person name="Mendoza L."/>
            <person name="Galagan J."/>
            <person name="Nusbaum C."/>
            <person name="Birren B."/>
        </authorList>
    </citation>
    <scope>NUCLEOTIDE SEQUENCE</scope>
    <source>
        <strain evidence="4">G186AR</strain>
    </source>
</reference>
<evidence type="ECO:0000256" key="2">
    <source>
        <dbReference type="SAM" id="Phobius"/>
    </source>
</evidence>
<dbReference type="GeneID" id="69042340"/>
<keyword evidence="1" id="KW-0349">Heme</keyword>
<dbReference type="InterPro" id="IPR023616">
    <property type="entry name" value="Cyt_c_oxase-like_su1_dom"/>
</dbReference>
<dbReference type="GO" id="GO:0046872">
    <property type="term" value="F:metal ion binding"/>
    <property type="evidence" value="ECO:0007669"/>
    <property type="project" value="UniProtKB-KW"/>
</dbReference>
<gene>
    <name evidence="4" type="ORF">HCBG_12007</name>
</gene>
<dbReference type="EMBL" id="GG663449">
    <property type="protein sequence ID" value="EEH02515.1"/>
    <property type="molecule type" value="Genomic_DNA"/>
</dbReference>
<dbReference type="GO" id="GO:0020037">
    <property type="term" value="F:heme binding"/>
    <property type="evidence" value="ECO:0007669"/>
    <property type="project" value="InterPro"/>
</dbReference>
<dbReference type="PRINTS" id="PR01165">
    <property type="entry name" value="CYCOXIDASEI"/>
</dbReference>
<dbReference type="InterPro" id="IPR000883">
    <property type="entry name" value="Cyt_C_Oxase_1"/>
</dbReference>
<feature type="transmembrane region" description="Helical" evidence="2">
    <location>
        <begin position="20"/>
        <end position="41"/>
    </location>
</feature>
<feature type="transmembrane region" description="Helical" evidence="2">
    <location>
        <begin position="226"/>
        <end position="255"/>
    </location>
</feature>
<dbReference type="AlphaFoldDB" id="C0P1G1"/>
<feature type="transmembrane region" description="Helical" evidence="2">
    <location>
        <begin position="293"/>
        <end position="315"/>
    </location>
</feature>
<dbReference type="Proteomes" id="UP000001631">
    <property type="component" value="Mitochondrion MT"/>
</dbReference>
<dbReference type="PANTHER" id="PTHR10422:SF18">
    <property type="entry name" value="CYTOCHROME C OXIDASE SUBUNIT 1"/>
    <property type="match status" value="1"/>
</dbReference>
<dbReference type="Pfam" id="PF00115">
    <property type="entry name" value="COX1"/>
    <property type="match status" value="2"/>
</dbReference>
<comment type="catalytic activity">
    <reaction evidence="1">
        <text>4 Fe(II)-[cytochrome c] + O2 + 8 H(+)(in) = 4 Fe(III)-[cytochrome c] + 2 H2O + 4 H(+)(out)</text>
        <dbReference type="Rhea" id="RHEA:11436"/>
        <dbReference type="Rhea" id="RHEA-COMP:10350"/>
        <dbReference type="Rhea" id="RHEA-COMP:14399"/>
        <dbReference type="ChEBI" id="CHEBI:15377"/>
        <dbReference type="ChEBI" id="CHEBI:15378"/>
        <dbReference type="ChEBI" id="CHEBI:15379"/>
        <dbReference type="ChEBI" id="CHEBI:29033"/>
        <dbReference type="ChEBI" id="CHEBI:29034"/>
        <dbReference type="EC" id="7.1.1.9"/>
    </reaction>
</comment>
<keyword evidence="1" id="KW-0186">Copper</keyword>
<dbReference type="InterPro" id="IPR036927">
    <property type="entry name" value="Cyt_c_oxase-like_su1_sf"/>
</dbReference>
<keyword evidence="1" id="KW-0999">Mitochondrion inner membrane</keyword>
<dbReference type="HOGENOM" id="CLU_011899_7_3_1"/>
<geneLocation type="mitochondrion" evidence="4"/>
<comment type="subcellular location">
    <subcellularLocation>
        <location evidence="1">Mitochondrion inner membrane</location>
        <topology evidence="1">Multi-pass membrane protein</topology>
    </subcellularLocation>
</comment>
<keyword evidence="1" id="KW-0813">Transport</keyword>
<evidence type="ECO:0000313" key="5">
    <source>
        <dbReference type="Proteomes" id="UP000001631"/>
    </source>
</evidence>
<feature type="transmembrane region" description="Helical" evidence="2">
    <location>
        <begin position="327"/>
        <end position="345"/>
    </location>
</feature>
<dbReference type="EC" id="7.1.1.9" evidence="1"/>
<feature type="transmembrane region" description="Helical" evidence="2">
    <location>
        <begin position="191"/>
        <end position="214"/>
    </location>
</feature>
<sequence length="537" mass="60096">MNITMWKERWFLSSNAKDIGMLYLIFALFSGLIGTAFSVIIRLELSGPGVQYIGDNQLYNSVITAHAILMIFFMVMPALIGGFGNFLLPILIGGPDMAKTKFHLGKFYSSSKKENNLFKSYLAGLFEGDGHIWIQRSIDKKRHNPRFCITFSMNNEPLAKKLLDLIDSGFIRYKLQDNACVLVISSVPDLAIFALHLSGISSLLGAINFISTIMNMRSPGIKLHKLALFGWAVVITAVLLLLSLPVLAAGITMVLTDRNFNTSFFELAGGGDPILYQHLFWFFGHPECPSTRAYFTAATLIIAVPTGIKIFSWLATCYGGSLHLTPAMLFALGFVVMFTIGGLISHLINEFFFVSGVVLANASLDIAFHDTYYVVAHFHYVLSMGAVFALFSGWYFWIPKLLGLSYNVLAGKVHFWILFIGVNITFFPQHFLGLQAMPRRISDYPDAFAGWNLISSFGSIISVVATWYFLNILYIQLTQGAPVSRYPWLTPQYFSDLFQTLFNRNNNSLEWCLTSPPKPHAFVSLPLQSNLNLFARK</sequence>
<keyword evidence="5" id="KW-1185">Reference proteome</keyword>
<dbReference type="SUPFAM" id="SSF81442">
    <property type="entry name" value="Cytochrome c oxidase subunit I-like"/>
    <property type="match status" value="1"/>
</dbReference>
<comment type="pathway">
    <text evidence="1">Energy metabolism; oxidative phosphorylation.</text>
</comment>
<feature type="transmembrane region" description="Helical" evidence="2">
    <location>
        <begin position="448"/>
        <end position="470"/>
    </location>
</feature>
<evidence type="ECO:0000259" key="3">
    <source>
        <dbReference type="PROSITE" id="PS50855"/>
    </source>
</evidence>
<feature type="transmembrane region" description="Helical" evidence="2">
    <location>
        <begin position="380"/>
        <end position="398"/>
    </location>
</feature>
<organism evidence="4 5">
    <name type="scientific">Ajellomyces capsulatus (strain G186AR / H82 / ATCC MYA-2454 / RMSCC 2432)</name>
    <name type="common">Darling's disease fungus</name>
    <name type="synonym">Histoplasma capsulatum</name>
    <dbReference type="NCBI Taxonomy" id="447093"/>
    <lineage>
        <taxon>Eukaryota</taxon>
        <taxon>Fungi</taxon>
        <taxon>Dikarya</taxon>
        <taxon>Ascomycota</taxon>
        <taxon>Pezizomycotina</taxon>
        <taxon>Eurotiomycetes</taxon>
        <taxon>Eurotiomycetidae</taxon>
        <taxon>Onygenales</taxon>
        <taxon>Ajellomycetaceae</taxon>
        <taxon>Histoplasma</taxon>
    </lineage>
</organism>
<dbReference type="GO" id="GO:0015990">
    <property type="term" value="P:electron transport coupled proton transport"/>
    <property type="evidence" value="ECO:0007669"/>
    <property type="project" value="TreeGrafter"/>
</dbReference>
<comment type="function">
    <text evidence="1">Component of the cytochrome c oxidase, the last enzyme in the mitochondrial electron transport chain which drives oxidative phosphorylation. The respiratory chain contains 3 multisubunit complexes succinate dehydrogenase (complex II, CII), ubiquinol-cytochrome c oxidoreductase (cytochrome b-c1 complex, complex III, CIII) and cytochrome c oxidase (complex IV, CIV), that cooperate to transfer electrons derived from NADH and succinate to molecular oxygen, creating an electrochemical gradient over the inner membrane that drives transmembrane transport and the ATP synthase. Cytochrome c oxidase is the component of the respiratory chain that catalyzes the reduction of oxygen to water. Electrons originating from reduced cytochrome c in the intermembrane space (IMS) are transferred via the dinuclear copper A center (CU(A)) of subunit 2 and heme A of subunit 1 to the active site in subunit 1, a binuclear center (BNC) formed by heme A3 and copper B (CU(B)). The BNC reduces molecular oxygen to 2 water molecules using 4 electrons from cytochrome c in the IMS and 4 protons from the mitochondrial matrix.</text>
</comment>
<feature type="transmembrane region" description="Helical" evidence="2">
    <location>
        <begin position="62"/>
        <end position="92"/>
    </location>
</feature>
<dbReference type="PANTHER" id="PTHR10422">
    <property type="entry name" value="CYTOCHROME C OXIDASE SUBUNIT 1"/>
    <property type="match status" value="1"/>
</dbReference>
<dbReference type="GO" id="GO:0004129">
    <property type="term" value="F:cytochrome-c oxidase activity"/>
    <property type="evidence" value="ECO:0007669"/>
    <property type="project" value="UniProtKB-EC"/>
</dbReference>
<evidence type="ECO:0000256" key="1">
    <source>
        <dbReference type="RuleBase" id="RU000369"/>
    </source>
</evidence>
<keyword evidence="1 4" id="KW-0496">Mitochondrion</keyword>
<keyword evidence="1" id="KW-0479">Metal-binding</keyword>
<dbReference type="PROSITE" id="PS50855">
    <property type="entry name" value="COX1"/>
    <property type="match status" value="1"/>
</dbReference>
<dbReference type="GO" id="GO:0006123">
    <property type="term" value="P:mitochondrial electron transport, cytochrome c to oxygen"/>
    <property type="evidence" value="ECO:0007669"/>
    <property type="project" value="TreeGrafter"/>
</dbReference>
<dbReference type="Gene3D" id="1.20.210.10">
    <property type="entry name" value="Cytochrome c oxidase-like, subunit I domain"/>
    <property type="match status" value="3"/>
</dbReference>
<keyword evidence="2" id="KW-1133">Transmembrane helix</keyword>
<dbReference type="STRING" id="447093.C0P1G1"/>
<feature type="transmembrane region" description="Helical" evidence="2">
    <location>
        <begin position="404"/>
        <end position="427"/>
    </location>
</feature>